<feature type="region of interest" description="Disordered" evidence="1">
    <location>
        <begin position="141"/>
        <end position="186"/>
    </location>
</feature>
<sequence length="186" mass="20887">MYRSVVELPEFRGTAWRAESGYWHAPGTTVADIIRFEQEGLGNEYPDVSDELLKDLDRFSASDAVWVNRRRKDCLTYLSEGESEEAVGRVHLGEGAKIISPDYCGGFLVLRGGAEPMLKKGGNPMRTETQRKSFHERIFGKGSTPPLERLGRGETLNNLLPMSPEEGPPLPKGLRLKWPWKNEGNK</sequence>
<protein>
    <submittedName>
        <fullName evidence="2">Uncharacterized protein</fullName>
    </submittedName>
</protein>
<gene>
    <name evidence="2" type="ORF">S03H2_12148</name>
</gene>
<evidence type="ECO:0000313" key="2">
    <source>
        <dbReference type="EMBL" id="GAH45855.1"/>
    </source>
</evidence>
<dbReference type="AlphaFoldDB" id="X1GLX0"/>
<reference evidence="2" key="1">
    <citation type="journal article" date="2014" name="Front. Microbiol.">
        <title>High frequency of phylogenetically diverse reductive dehalogenase-homologous genes in deep subseafloor sedimentary metagenomes.</title>
        <authorList>
            <person name="Kawai M."/>
            <person name="Futagami T."/>
            <person name="Toyoda A."/>
            <person name="Takaki Y."/>
            <person name="Nishi S."/>
            <person name="Hori S."/>
            <person name="Arai W."/>
            <person name="Tsubouchi T."/>
            <person name="Morono Y."/>
            <person name="Uchiyama I."/>
            <person name="Ito T."/>
            <person name="Fujiyama A."/>
            <person name="Inagaki F."/>
            <person name="Takami H."/>
        </authorList>
    </citation>
    <scope>NUCLEOTIDE SEQUENCE</scope>
    <source>
        <strain evidence="2">Expedition CK06-06</strain>
    </source>
</reference>
<comment type="caution">
    <text evidence="2">The sequence shown here is derived from an EMBL/GenBank/DDBJ whole genome shotgun (WGS) entry which is preliminary data.</text>
</comment>
<dbReference type="EMBL" id="BARU01006187">
    <property type="protein sequence ID" value="GAH45855.1"/>
    <property type="molecule type" value="Genomic_DNA"/>
</dbReference>
<evidence type="ECO:0000256" key="1">
    <source>
        <dbReference type="SAM" id="MobiDB-lite"/>
    </source>
</evidence>
<organism evidence="2">
    <name type="scientific">marine sediment metagenome</name>
    <dbReference type="NCBI Taxonomy" id="412755"/>
    <lineage>
        <taxon>unclassified sequences</taxon>
        <taxon>metagenomes</taxon>
        <taxon>ecological metagenomes</taxon>
    </lineage>
</organism>
<name>X1GLX0_9ZZZZ</name>
<accession>X1GLX0</accession>
<proteinExistence type="predicted"/>